<evidence type="ECO:0000313" key="4">
    <source>
        <dbReference type="Proteomes" id="UP001240236"/>
    </source>
</evidence>
<protein>
    <submittedName>
        <fullName evidence="3">Uncharacterized protein</fullName>
    </submittedName>
</protein>
<keyword evidence="2" id="KW-0812">Transmembrane</keyword>
<comment type="caution">
    <text evidence="3">The sequence shown here is derived from an EMBL/GenBank/DDBJ whole genome shotgun (WGS) entry which is preliminary data.</text>
</comment>
<proteinExistence type="predicted"/>
<accession>A0AAE3W7W7</accession>
<feature type="compositionally biased region" description="Low complexity" evidence="1">
    <location>
        <begin position="137"/>
        <end position="152"/>
    </location>
</feature>
<sequence>MPQNGRRQGRRNRRTGAFRAARATFTFVVGIAGPIGLAITVHQVYLSKPVADVPQPAVTASPGPVADVTTGLPATSPPAGRETAPDHGGQPAAPAVDGQPADGQPAGGHGELPPAAGRSGSGGTGTDRVAGDEGREPVASVAPTPAPTGAAPSAPPPTADGRAEPCRWKVRWRSAGIYRSRSDPEPVAYARRNQVLTGACWTVTGPSRRTGRETEMYYRVDAGQAPGGAALPAGYVLAESLVTALS</sequence>
<feature type="region of interest" description="Disordered" evidence="1">
    <location>
        <begin position="58"/>
        <end position="165"/>
    </location>
</feature>
<keyword evidence="2" id="KW-0472">Membrane</keyword>
<organism evidence="3 4">
    <name type="scientific">Catenuloplanes indicus</name>
    <dbReference type="NCBI Taxonomy" id="137267"/>
    <lineage>
        <taxon>Bacteria</taxon>
        <taxon>Bacillati</taxon>
        <taxon>Actinomycetota</taxon>
        <taxon>Actinomycetes</taxon>
        <taxon>Micromonosporales</taxon>
        <taxon>Micromonosporaceae</taxon>
        <taxon>Catenuloplanes</taxon>
    </lineage>
</organism>
<gene>
    <name evidence="3" type="ORF">J2S42_006973</name>
</gene>
<evidence type="ECO:0000256" key="1">
    <source>
        <dbReference type="SAM" id="MobiDB-lite"/>
    </source>
</evidence>
<keyword evidence="4" id="KW-1185">Reference proteome</keyword>
<dbReference type="AlphaFoldDB" id="A0AAE3W7W7"/>
<feature type="transmembrane region" description="Helical" evidence="2">
    <location>
        <begin position="21"/>
        <end position="45"/>
    </location>
</feature>
<dbReference type="Proteomes" id="UP001240236">
    <property type="component" value="Unassembled WGS sequence"/>
</dbReference>
<keyword evidence="2" id="KW-1133">Transmembrane helix</keyword>
<dbReference type="EMBL" id="JAUSUZ010000001">
    <property type="protein sequence ID" value="MDQ0370304.1"/>
    <property type="molecule type" value="Genomic_DNA"/>
</dbReference>
<dbReference type="RefSeq" id="WP_307246166.1">
    <property type="nucleotide sequence ID" value="NZ_JAUSUZ010000001.1"/>
</dbReference>
<evidence type="ECO:0000313" key="3">
    <source>
        <dbReference type="EMBL" id="MDQ0370304.1"/>
    </source>
</evidence>
<reference evidence="3 4" key="1">
    <citation type="submission" date="2023-07" db="EMBL/GenBank/DDBJ databases">
        <title>Sequencing the genomes of 1000 actinobacteria strains.</title>
        <authorList>
            <person name="Klenk H.-P."/>
        </authorList>
    </citation>
    <scope>NUCLEOTIDE SEQUENCE [LARGE SCALE GENOMIC DNA]</scope>
    <source>
        <strain evidence="3 4">DSM 44709</strain>
    </source>
</reference>
<name>A0AAE3W7W7_9ACTN</name>
<evidence type="ECO:0000256" key="2">
    <source>
        <dbReference type="SAM" id="Phobius"/>
    </source>
</evidence>